<proteinExistence type="inferred from homology"/>
<dbReference type="EMBL" id="CP002085">
    <property type="protein sequence ID" value="ADK84833.1"/>
    <property type="molecule type" value="Genomic_DNA"/>
</dbReference>
<evidence type="ECO:0000256" key="3">
    <source>
        <dbReference type="ARBA" id="ARBA00022840"/>
    </source>
</evidence>
<dbReference type="PANTHER" id="PTHR24220:SF689">
    <property type="entry name" value="LIPOPROTEIN-RELEASING SYSTEM ATP-BINDING PROTEIN LOLD"/>
    <property type="match status" value="1"/>
</dbReference>
<dbReference type="GO" id="GO:0005524">
    <property type="term" value="F:ATP binding"/>
    <property type="evidence" value="ECO:0007669"/>
    <property type="project" value="UniProtKB-KW"/>
</dbReference>
<dbReference type="SMART" id="SM00382">
    <property type="entry name" value="AAA"/>
    <property type="match status" value="1"/>
</dbReference>
<dbReference type="GO" id="GO:0005886">
    <property type="term" value="C:plasma membrane"/>
    <property type="evidence" value="ECO:0007669"/>
    <property type="project" value="TreeGrafter"/>
</dbReference>
<dbReference type="AlphaFoldDB" id="E1QGZ0"/>
<keyword evidence="6" id="KW-1185">Reference proteome</keyword>
<dbReference type="Proteomes" id="UP000009047">
    <property type="component" value="Chromosome"/>
</dbReference>
<evidence type="ECO:0000313" key="5">
    <source>
        <dbReference type="EMBL" id="ADK84833.1"/>
    </source>
</evidence>
<accession>E1QGZ0</accession>
<dbReference type="GO" id="GO:0044874">
    <property type="term" value="P:lipoprotein localization to outer membrane"/>
    <property type="evidence" value="ECO:0007669"/>
    <property type="project" value="TreeGrafter"/>
</dbReference>
<dbReference type="GO" id="GO:0016887">
    <property type="term" value="F:ATP hydrolysis activity"/>
    <property type="evidence" value="ECO:0007669"/>
    <property type="project" value="InterPro"/>
</dbReference>
<evidence type="ECO:0000256" key="1">
    <source>
        <dbReference type="ARBA" id="ARBA00005417"/>
    </source>
</evidence>
<evidence type="ECO:0000259" key="4">
    <source>
        <dbReference type="PROSITE" id="PS50893"/>
    </source>
</evidence>
<reference evidence="5 6" key="1">
    <citation type="journal article" date="2010" name="Stand. Genomic Sci.">
        <title>Complete genome sequence of Desulfarculus baarsii type strain (2st14).</title>
        <authorList>
            <person name="Sun H."/>
            <person name="Spring S."/>
            <person name="Lapidus A."/>
            <person name="Davenport K."/>
            <person name="Del Rio T.G."/>
            <person name="Tice H."/>
            <person name="Nolan M."/>
            <person name="Copeland A."/>
            <person name="Cheng J.F."/>
            <person name="Lucas S."/>
            <person name="Tapia R."/>
            <person name="Goodwin L."/>
            <person name="Pitluck S."/>
            <person name="Ivanova N."/>
            <person name="Pagani I."/>
            <person name="Mavromatis K."/>
            <person name="Ovchinnikova G."/>
            <person name="Pati A."/>
            <person name="Chen A."/>
            <person name="Palaniappan K."/>
            <person name="Hauser L."/>
            <person name="Chang Y.J."/>
            <person name="Jeffries C.D."/>
            <person name="Detter J.C."/>
            <person name="Han C."/>
            <person name="Rohde M."/>
            <person name="Brambilla E."/>
            <person name="Goker M."/>
            <person name="Woyke T."/>
            <person name="Bristow J."/>
            <person name="Eisen J.A."/>
            <person name="Markowitz V."/>
            <person name="Hugenholtz P."/>
            <person name="Kyrpides N.C."/>
            <person name="Klenk H.P."/>
            <person name="Land M."/>
        </authorList>
    </citation>
    <scope>NUCLEOTIDE SEQUENCE [LARGE SCALE GENOMIC DNA]</scope>
    <source>
        <strain evidence="6">ATCC 33931 / DSM 2075 / LMG 7858 / VKM B-1802 / 2st14</strain>
    </source>
</reference>
<dbReference type="InterPro" id="IPR015854">
    <property type="entry name" value="ABC_transpr_LolD-like"/>
</dbReference>
<dbReference type="PROSITE" id="PS50893">
    <property type="entry name" value="ABC_TRANSPORTER_2"/>
    <property type="match status" value="1"/>
</dbReference>
<dbReference type="KEGG" id="dbr:Deba_1465"/>
<evidence type="ECO:0000256" key="2">
    <source>
        <dbReference type="ARBA" id="ARBA00022741"/>
    </source>
</evidence>
<dbReference type="PANTHER" id="PTHR24220">
    <property type="entry name" value="IMPORT ATP-BINDING PROTEIN"/>
    <property type="match status" value="1"/>
</dbReference>
<dbReference type="SUPFAM" id="SSF52540">
    <property type="entry name" value="P-loop containing nucleoside triphosphate hydrolases"/>
    <property type="match status" value="1"/>
</dbReference>
<dbReference type="InterPro" id="IPR027417">
    <property type="entry name" value="P-loop_NTPase"/>
</dbReference>
<dbReference type="RefSeq" id="WP_013258286.1">
    <property type="nucleotide sequence ID" value="NC_014365.1"/>
</dbReference>
<keyword evidence="2" id="KW-0547">Nucleotide-binding</keyword>
<sequence length="253" mass="26396">MGAREATAGRGLAFQLRGVSKRREKGGVAFDLVVPELEVAAGEFIAIVGPSGCGKSTLLDLLGLVLRPTAAHQFGVWDQNAARPGWRDVTTLSPRGLAAVRRASIGYVLQTGGLLPFLSVGENIALTRRLGGLPVAAEDILALAGRLGIVEQLGKKPAHLSGGQRQRAAIARALAHGPSIILADEPTAAVDRRAAVEIRDQFKSLAGKLGAAVLMVTHDRELVAPVADRAFTFELERPAAELTVATVVEGGLG</sequence>
<dbReference type="eggNOG" id="COG1136">
    <property type="taxonomic scope" value="Bacteria"/>
</dbReference>
<dbReference type="OrthoDB" id="9802264at2"/>
<dbReference type="InterPro" id="IPR003439">
    <property type="entry name" value="ABC_transporter-like_ATP-bd"/>
</dbReference>
<keyword evidence="3" id="KW-0067">ATP-binding</keyword>
<protein>
    <submittedName>
        <fullName evidence="5">ABC transporter related protein</fullName>
    </submittedName>
</protein>
<feature type="domain" description="ABC transporter" evidence="4">
    <location>
        <begin position="14"/>
        <end position="247"/>
    </location>
</feature>
<dbReference type="STRING" id="644282.Deba_1465"/>
<evidence type="ECO:0000313" key="6">
    <source>
        <dbReference type="Proteomes" id="UP000009047"/>
    </source>
</evidence>
<dbReference type="GO" id="GO:0089705">
    <property type="term" value="P:protein localization to outer membrane"/>
    <property type="evidence" value="ECO:0007669"/>
    <property type="project" value="TreeGrafter"/>
</dbReference>
<dbReference type="PROSITE" id="PS00211">
    <property type="entry name" value="ABC_TRANSPORTER_1"/>
    <property type="match status" value="1"/>
</dbReference>
<dbReference type="GO" id="GO:0022857">
    <property type="term" value="F:transmembrane transporter activity"/>
    <property type="evidence" value="ECO:0007669"/>
    <property type="project" value="TreeGrafter"/>
</dbReference>
<dbReference type="InterPro" id="IPR003593">
    <property type="entry name" value="AAA+_ATPase"/>
</dbReference>
<dbReference type="InterPro" id="IPR017871">
    <property type="entry name" value="ABC_transporter-like_CS"/>
</dbReference>
<dbReference type="Pfam" id="PF00005">
    <property type="entry name" value="ABC_tran"/>
    <property type="match status" value="1"/>
</dbReference>
<comment type="similarity">
    <text evidence="1">Belongs to the ABC transporter superfamily.</text>
</comment>
<organism evidence="5 6">
    <name type="scientific">Desulfarculus baarsii (strain ATCC 33931 / DSM 2075 / LMG 7858 / VKM B-1802 / 2st14)</name>
    <dbReference type="NCBI Taxonomy" id="644282"/>
    <lineage>
        <taxon>Bacteria</taxon>
        <taxon>Pseudomonadati</taxon>
        <taxon>Thermodesulfobacteriota</taxon>
        <taxon>Desulfarculia</taxon>
        <taxon>Desulfarculales</taxon>
        <taxon>Desulfarculaceae</taxon>
        <taxon>Desulfarculus</taxon>
    </lineage>
</organism>
<gene>
    <name evidence="5" type="ordered locus">Deba_1465</name>
</gene>
<name>E1QGZ0_DESB2</name>
<dbReference type="Gene3D" id="3.40.50.300">
    <property type="entry name" value="P-loop containing nucleotide triphosphate hydrolases"/>
    <property type="match status" value="1"/>
</dbReference>
<dbReference type="HOGENOM" id="CLU_000604_1_22_7"/>